<dbReference type="GO" id="GO:0003824">
    <property type="term" value="F:catalytic activity"/>
    <property type="evidence" value="ECO:0007669"/>
    <property type="project" value="InterPro"/>
</dbReference>
<dbReference type="EMBL" id="QRVU01000162">
    <property type="protein sequence ID" value="RGS65336.1"/>
    <property type="molecule type" value="Genomic_DNA"/>
</dbReference>
<evidence type="ECO:0000313" key="2">
    <source>
        <dbReference type="EMBL" id="RGS65336.1"/>
    </source>
</evidence>
<dbReference type="Pfam" id="PF03372">
    <property type="entry name" value="Exo_endo_phos"/>
    <property type="match status" value="1"/>
</dbReference>
<accession>A0A412K964</accession>
<sequence>MSINMNDFGGKNEHLMSHRYFNNRDRKYRIDWKYWAKQVKKDETWDNLKEYILDKQPDLLVIEEMLISCYESIDFIGELEEMGYSYIEECLPERGNYSLTMMFLRDGNPKYIPSPGKYRENRSVVCKEDDLLICGSHFPCESDEIFLNHMENFVVDNLNDDFLLVGDLNANDQTRENKKMINRLLDKGAVDLWMMFGNDENTPTEAQYQGRLDYAIASPSLAKKVKNIEIDPFLMNAGVTDHAAIIVDINE</sequence>
<dbReference type="Gene3D" id="3.60.10.10">
    <property type="entry name" value="Endonuclease/exonuclease/phosphatase"/>
    <property type="match status" value="1"/>
</dbReference>
<organism evidence="2 3">
    <name type="scientific">Dorea formicigenerans</name>
    <dbReference type="NCBI Taxonomy" id="39486"/>
    <lineage>
        <taxon>Bacteria</taxon>
        <taxon>Bacillati</taxon>
        <taxon>Bacillota</taxon>
        <taxon>Clostridia</taxon>
        <taxon>Lachnospirales</taxon>
        <taxon>Lachnospiraceae</taxon>
        <taxon>Dorea</taxon>
    </lineage>
</organism>
<gene>
    <name evidence="2" type="ORF">DWX78_15610</name>
</gene>
<dbReference type="AlphaFoldDB" id="A0A412K964"/>
<feature type="domain" description="Endonuclease/exonuclease/phosphatase" evidence="1">
    <location>
        <begin position="46"/>
        <end position="228"/>
    </location>
</feature>
<name>A0A412K964_9FIRM</name>
<evidence type="ECO:0000259" key="1">
    <source>
        <dbReference type="Pfam" id="PF03372"/>
    </source>
</evidence>
<dbReference type="Proteomes" id="UP000285981">
    <property type="component" value="Unassembled WGS sequence"/>
</dbReference>
<proteinExistence type="predicted"/>
<dbReference type="SUPFAM" id="SSF56219">
    <property type="entry name" value="DNase I-like"/>
    <property type="match status" value="1"/>
</dbReference>
<protein>
    <recommendedName>
        <fullName evidence="1">Endonuclease/exonuclease/phosphatase domain-containing protein</fullName>
    </recommendedName>
</protein>
<comment type="caution">
    <text evidence="2">The sequence shown here is derived from an EMBL/GenBank/DDBJ whole genome shotgun (WGS) entry which is preliminary data.</text>
</comment>
<dbReference type="InterPro" id="IPR005135">
    <property type="entry name" value="Endo/exonuclease/phosphatase"/>
</dbReference>
<dbReference type="InterPro" id="IPR036691">
    <property type="entry name" value="Endo/exonu/phosph_ase_sf"/>
</dbReference>
<reference evidence="2 3" key="1">
    <citation type="submission" date="2018-08" db="EMBL/GenBank/DDBJ databases">
        <title>A genome reference for cultivated species of the human gut microbiota.</title>
        <authorList>
            <person name="Zou Y."/>
            <person name="Xue W."/>
            <person name="Luo G."/>
        </authorList>
    </citation>
    <scope>NUCLEOTIDE SEQUENCE [LARGE SCALE GENOMIC DNA]</scope>
    <source>
        <strain evidence="2 3">AF21-25</strain>
    </source>
</reference>
<evidence type="ECO:0000313" key="3">
    <source>
        <dbReference type="Proteomes" id="UP000285981"/>
    </source>
</evidence>